<evidence type="ECO:0000313" key="1">
    <source>
        <dbReference type="Proteomes" id="UP000887580"/>
    </source>
</evidence>
<proteinExistence type="predicted"/>
<organism evidence="1 2">
    <name type="scientific">Panagrolaimus sp. PS1159</name>
    <dbReference type="NCBI Taxonomy" id="55785"/>
    <lineage>
        <taxon>Eukaryota</taxon>
        <taxon>Metazoa</taxon>
        <taxon>Ecdysozoa</taxon>
        <taxon>Nematoda</taxon>
        <taxon>Chromadorea</taxon>
        <taxon>Rhabditida</taxon>
        <taxon>Tylenchina</taxon>
        <taxon>Panagrolaimomorpha</taxon>
        <taxon>Panagrolaimoidea</taxon>
        <taxon>Panagrolaimidae</taxon>
        <taxon>Panagrolaimus</taxon>
    </lineage>
</organism>
<dbReference type="Proteomes" id="UP000887580">
    <property type="component" value="Unplaced"/>
</dbReference>
<evidence type="ECO:0000313" key="2">
    <source>
        <dbReference type="WBParaSite" id="PS1159_v2.g2152.t1"/>
    </source>
</evidence>
<dbReference type="WBParaSite" id="PS1159_v2.g2152.t1">
    <property type="protein sequence ID" value="PS1159_v2.g2152.t1"/>
    <property type="gene ID" value="PS1159_v2.g2152"/>
</dbReference>
<name>A0AC35FW87_9BILA</name>
<accession>A0AC35FW87</accession>
<protein>
    <submittedName>
        <fullName evidence="2">Uncharacterized protein</fullName>
    </submittedName>
</protein>
<sequence>MSDDHGCCGTHITSCAKLVAILGIIGSIFSIISAFFLWYYVPMAFVMLLTYIFVLVGINKEKPSYLLPCQIILGISLALNVLIVIGFIIIAIVVPNGMVESFRGDNYKNTVDEAKNIIRIGFFLFAFVVALASTYTIFAFTVIHKARKYLLCHLSSSR</sequence>
<reference evidence="2" key="1">
    <citation type="submission" date="2022-11" db="UniProtKB">
        <authorList>
            <consortium name="WormBaseParasite"/>
        </authorList>
    </citation>
    <scope>IDENTIFICATION</scope>
</reference>